<keyword evidence="2" id="KW-0067">ATP-binding</keyword>
<name>A0ABW8JGF1_9GAMM</name>
<protein>
    <submittedName>
        <fullName evidence="3">Hsp70 family protein</fullName>
    </submittedName>
</protein>
<sequence length="488" mass="52809">MRIGIDFGTSYSAAAAMVNGELTLIQFGDAYQFRTAVFFPEVVPNPDDFRLTPALEAQVDTLLLSMRREHPQVSEAQRCRDAIRVVRRQWMEEQTRVAAASIASFQDALFGEDAVEAYLVEGTGHLIESPKSMLGYRLDPPVRRIIVSIAAHILEHIRLTATRQLGVPVRGAVIGRPVEFRSSMGPAGGEQALELLREAATIAGFDEVSFLEEPAAAAMHYHMSLPERQLALIVDIGGGTTDVAYAELGGGLEPVIHHSWGLPKGGTDLDIGVSLHSFMPHLGKDVSPVPVHHFVEAASVHILPKQREFRRQNYRLVDEPFGSRLRSLQQLGATTRLNRLAERIKIELGAQARAGVDLAFIEKGLTIEVGQPDLLLAAEDFLQRLRRLLAQARDGMVEMPRSIFLTGGSSRSPLLQESVRASFPGVAVVAGDPSLGVVSGLAAASSRTARGCTGLCLSRKDQSAALARPLASVRGGISTAGNECPREE</sequence>
<dbReference type="Proteomes" id="UP001620461">
    <property type="component" value="Unassembled WGS sequence"/>
</dbReference>
<evidence type="ECO:0000313" key="4">
    <source>
        <dbReference type="Proteomes" id="UP001620461"/>
    </source>
</evidence>
<evidence type="ECO:0000313" key="3">
    <source>
        <dbReference type="EMBL" id="MFK2900169.1"/>
    </source>
</evidence>
<dbReference type="Gene3D" id="3.90.640.10">
    <property type="entry name" value="Actin, Chain A, domain 4"/>
    <property type="match status" value="1"/>
</dbReference>
<dbReference type="Gene3D" id="3.30.420.40">
    <property type="match status" value="2"/>
</dbReference>
<keyword evidence="1" id="KW-0547">Nucleotide-binding</keyword>
<dbReference type="InterPro" id="IPR043129">
    <property type="entry name" value="ATPase_NBD"/>
</dbReference>
<evidence type="ECO:0000256" key="1">
    <source>
        <dbReference type="ARBA" id="ARBA00022741"/>
    </source>
</evidence>
<comment type="caution">
    <text evidence="3">The sequence shown here is derived from an EMBL/GenBank/DDBJ whole genome shotgun (WGS) entry which is preliminary data.</text>
</comment>
<dbReference type="SUPFAM" id="SSF53067">
    <property type="entry name" value="Actin-like ATPase domain"/>
    <property type="match status" value="2"/>
</dbReference>
<proteinExistence type="predicted"/>
<dbReference type="Pfam" id="PF00012">
    <property type="entry name" value="HSP70"/>
    <property type="match status" value="1"/>
</dbReference>
<reference evidence="3 4" key="1">
    <citation type="submission" date="2020-10" db="EMBL/GenBank/DDBJ databases">
        <title>Phylogeny of dyella-like bacteria.</title>
        <authorList>
            <person name="Fu J."/>
        </authorList>
    </citation>
    <scope>NUCLEOTIDE SEQUENCE [LARGE SCALE GENOMIC DNA]</scope>
    <source>
        <strain evidence="3 4">JP1</strain>
    </source>
</reference>
<accession>A0ABW8JGF1</accession>
<dbReference type="PANTHER" id="PTHR19375">
    <property type="entry name" value="HEAT SHOCK PROTEIN 70KDA"/>
    <property type="match status" value="1"/>
</dbReference>
<dbReference type="RefSeq" id="WP_404546591.1">
    <property type="nucleotide sequence ID" value="NZ_JADIKJ010000007.1"/>
</dbReference>
<gene>
    <name evidence="3" type="ORF">ISP15_07460</name>
</gene>
<organism evidence="3 4">
    <name type="scientific">Dyella jejuensis</name>
    <dbReference type="NCBI Taxonomy" id="1432009"/>
    <lineage>
        <taxon>Bacteria</taxon>
        <taxon>Pseudomonadati</taxon>
        <taxon>Pseudomonadota</taxon>
        <taxon>Gammaproteobacteria</taxon>
        <taxon>Lysobacterales</taxon>
        <taxon>Rhodanobacteraceae</taxon>
        <taxon>Dyella</taxon>
    </lineage>
</organism>
<keyword evidence="4" id="KW-1185">Reference proteome</keyword>
<dbReference type="EMBL" id="JADIKJ010000007">
    <property type="protein sequence ID" value="MFK2900169.1"/>
    <property type="molecule type" value="Genomic_DNA"/>
</dbReference>
<evidence type="ECO:0000256" key="2">
    <source>
        <dbReference type="ARBA" id="ARBA00022840"/>
    </source>
</evidence>
<dbReference type="InterPro" id="IPR013126">
    <property type="entry name" value="Hsp_70_fam"/>
</dbReference>